<evidence type="ECO:0000313" key="10">
    <source>
        <dbReference type="Proteomes" id="UP000244729"/>
    </source>
</evidence>
<dbReference type="PROSITE" id="PS00217">
    <property type="entry name" value="SUGAR_TRANSPORT_2"/>
    <property type="match status" value="1"/>
</dbReference>
<keyword evidence="6 7" id="KW-0472">Membrane</keyword>
<dbReference type="OrthoDB" id="8953821at2"/>
<dbReference type="InterPro" id="IPR011701">
    <property type="entry name" value="MFS"/>
</dbReference>
<gene>
    <name evidence="9" type="ORF">DCE93_07815</name>
</gene>
<dbReference type="PROSITE" id="PS50850">
    <property type="entry name" value="MFS"/>
    <property type="match status" value="1"/>
</dbReference>
<name>A0A2S0WWB1_9MICO</name>
<dbReference type="KEGG" id="agm:DCE93_07815"/>
<dbReference type="RefSeq" id="WP_108595393.1">
    <property type="nucleotide sequence ID" value="NZ_CP028913.1"/>
</dbReference>
<dbReference type="Pfam" id="PF07690">
    <property type="entry name" value="MFS_1"/>
    <property type="match status" value="1"/>
</dbReference>
<dbReference type="PANTHER" id="PTHR43045:SF1">
    <property type="entry name" value="SHIKIMATE TRANSPORTER"/>
    <property type="match status" value="1"/>
</dbReference>
<feature type="transmembrane region" description="Helical" evidence="7">
    <location>
        <begin position="158"/>
        <end position="182"/>
    </location>
</feature>
<dbReference type="SUPFAM" id="SSF103473">
    <property type="entry name" value="MFS general substrate transporter"/>
    <property type="match status" value="1"/>
</dbReference>
<keyword evidence="10" id="KW-1185">Reference proteome</keyword>
<evidence type="ECO:0000256" key="5">
    <source>
        <dbReference type="ARBA" id="ARBA00022989"/>
    </source>
</evidence>
<feature type="domain" description="Major facilitator superfamily (MFS) profile" evidence="8">
    <location>
        <begin position="21"/>
        <end position="431"/>
    </location>
</feature>
<keyword evidence="2" id="KW-0813">Transport</keyword>
<dbReference type="GO" id="GO:0005886">
    <property type="term" value="C:plasma membrane"/>
    <property type="evidence" value="ECO:0007669"/>
    <property type="project" value="UniProtKB-SubCell"/>
</dbReference>
<evidence type="ECO:0000256" key="1">
    <source>
        <dbReference type="ARBA" id="ARBA00004651"/>
    </source>
</evidence>
<evidence type="ECO:0000256" key="2">
    <source>
        <dbReference type="ARBA" id="ARBA00022448"/>
    </source>
</evidence>
<keyword evidence="4 7" id="KW-0812">Transmembrane</keyword>
<evidence type="ECO:0000256" key="7">
    <source>
        <dbReference type="SAM" id="Phobius"/>
    </source>
</evidence>
<dbReference type="Gene3D" id="1.20.1250.20">
    <property type="entry name" value="MFS general substrate transporter like domains"/>
    <property type="match status" value="2"/>
</dbReference>
<evidence type="ECO:0000256" key="3">
    <source>
        <dbReference type="ARBA" id="ARBA00022475"/>
    </source>
</evidence>
<feature type="transmembrane region" description="Helical" evidence="7">
    <location>
        <begin position="118"/>
        <end position="137"/>
    </location>
</feature>
<feature type="transmembrane region" description="Helical" evidence="7">
    <location>
        <begin position="194"/>
        <end position="215"/>
    </location>
</feature>
<protein>
    <submittedName>
        <fullName evidence="9">MFS transporter</fullName>
    </submittedName>
</protein>
<dbReference type="InterPro" id="IPR005829">
    <property type="entry name" value="Sugar_transporter_CS"/>
</dbReference>
<reference evidence="9 10" key="1">
    <citation type="submission" date="2018-04" db="EMBL/GenBank/DDBJ databases">
        <authorList>
            <person name="Li J."/>
        </authorList>
    </citation>
    <scope>NUCLEOTIDE SEQUENCE [LARGE SCALE GENOMIC DNA]</scope>
    <source>
        <strain evidence="10">30A</strain>
    </source>
</reference>
<feature type="transmembrane region" description="Helical" evidence="7">
    <location>
        <begin position="58"/>
        <end position="82"/>
    </location>
</feature>
<keyword evidence="5 7" id="KW-1133">Transmembrane helix</keyword>
<feature type="transmembrane region" description="Helical" evidence="7">
    <location>
        <begin position="314"/>
        <end position="333"/>
    </location>
</feature>
<feature type="transmembrane region" description="Helical" evidence="7">
    <location>
        <begin position="403"/>
        <end position="427"/>
    </location>
</feature>
<feature type="transmembrane region" description="Helical" evidence="7">
    <location>
        <begin position="246"/>
        <end position="264"/>
    </location>
</feature>
<evidence type="ECO:0000259" key="8">
    <source>
        <dbReference type="PROSITE" id="PS50850"/>
    </source>
</evidence>
<organism evidence="9 10">
    <name type="scientific">Agromyces badenianii</name>
    <dbReference type="NCBI Taxonomy" id="2080742"/>
    <lineage>
        <taxon>Bacteria</taxon>
        <taxon>Bacillati</taxon>
        <taxon>Actinomycetota</taxon>
        <taxon>Actinomycetes</taxon>
        <taxon>Micrococcales</taxon>
        <taxon>Microbacteriaceae</taxon>
        <taxon>Agromyces</taxon>
    </lineage>
</organism>
<dbReference type="Proteomes" id="UP000244729">
    <property type="component" value="Chromosome"/>
</dbReference>
<evidence type="ECO:0000313" key="9">
    <source>
        <dbReference type="EMBL" id="AWB95580.1"/>
    </source>
</evidence>
<feature type="transmembrane region" description="Helical" evidence="7">
    <location>
        <begin position="94"/>
        <end position="112"/>
    </location>
</feature>
<feature type="transmembrane region" description="Helical" evidence="7">
    <location>
        <begin position="284"/>
        <end position="302"/>
    </location>
</feature>
<proteinExistence type="predicted"/>
<sequence>MTVTATTHAESAASASPTRRVAWASMIGTSLESFDFYVFAYFSAYFIGPLFFDPLGDFGGTLAGFSTIAVAFIVRPLGAALFGHMGDRLGRRATLLWTVGVMGVATGLIGLLPTYAQAGWLGAILLVVLRVVQGLSLGGEWGGSILLATEHSGPVKRAFYAAIPQLGSPVGSILSAALFIVMTLALPAEELAAWGWRIPFLLALPLLLVSLYLRWSIDETPVFREVVAEGRRDRVPFLAMFARRPVAIVVAIGAALLGIGSYSLMNTYTINYGAEQLGFSFQDLLVATTIGGLLQLVTIPLFGSLATRIGSARVVAWGALGTLLITFPMYYLLQFATFPILVGTMIIGGILPTMSWAALGGLMNDLFPDHFRYSALSVSYAIAATVGGFVPLVTIAIGEASGYAWWHPGIVLGILSLLTLVAAFVAARMRKAPEVGEFDDAREHATV</sequence>
<dbReference type="EMBL" id="CP028913">
    <property type="protein sequence ID" value="AWB95580.1"/>
    <property type="molecule type" value="Genomic_DNA"/>
</dbReference>
<dbReference type="GO" id="GO:0022857">
    <property type="term" value="F:transmembrane transporter activity"/>
    <property type="evidence" value="ECO:0007669"/>
    <property type="project" value="InterPro"/>
</dbReference>
<keyword evidence="3" id="KW-1003">Cell membrane</keyword>
<dbReference type="PANTHER" id="PTHR43045">
    <property type="entry name" value="SHIKIMATE TRANSPORTER"/>
    <property type="match status" value="1"/>
</dbReference>
<dbReference type="InterPro" id="IPR036259">
    <property type="entry name" value="MFS_trans_sf"/>
</dbReference>
<evidence type="ECO:0000256" key="6">
    <source>
        <dbReference type="ARBA" id="ARBA00023136"/>
    </source>
</evidence>
<evidence type="ECO:0000256" key="4">
    <source>
        <dbReference type="ARBA" id="ARBA00022692"/>
    </source>
</evidence>
<feature type="transmembrane region" description="Helical" evidence="7">
    <location>
        <begin position="339"/>
        <end position="363"/>
    </location>
</feature>
<comment type="subcellular location">
    <subcellularLocation>
        <location evidence="1">Cell membrane</location>
        <topology evidence="1">Multi-pass membrane protein</topology>
    </subcellularLocation>
</comment>
<feature type="transmembrane region" description="Helical" evidence="7">
    <location>
        <begin position="375"/>
        <end position="397"/>
    </location>
</feature>
<dbReference type="AlphaFoldDB" id="A0A2S0WWB1"/>
<dbReference type="InterPro" id="IPR020846">
    <property type="entry name" value="MFS_dom"/>
</dbReference>
<accession>A0A2S0WWB1</accession>